<keyword evidence="9" id="KW-1185">Reference proteome</keyword>
<dbReference type="InterPro" id="IPR029058">
    <property type="entry name" value="AB_hydrolase_fold"/>
</dbReference>
<feature type="compositionally biased region" description="Acidic residues" evidence="4">
    <location>
        <begin position="762"/>
        <end position="797"/>
    </location>
</feature>
<evidence type="ECO:0000256" key="2">
    <source>
        <dbReference type="ARBA" id="ARBA00022729"/>
    </source>
</evidence>
<reference evidence="8 9" key="1">
    <citation type="submission" date="2019-04" db="EMBL/GenBank/DDBJ databases">
        <title>Chromosome genome assembly for Takifugu flavidus.</title>
        <authorList>
            <person name="Xiao S."/>
        </authorList>
    </citation>
    <scope>NUCLEOTIDE SEQUENCE [LARGE SCALE GENOMIC DNA]</scope>
    <source>
        <strain evidence="8">HTHZ2018</strain>
        <tissue evidence="8">Muscle</tissue>
    </source>
</reference>
<evidence type="ECO:0000256" key="5">
    <source>
        <dbReference type="SAM" id="SignalP"/>
    </source>
</evidence>
<evidence type="ECO:0000313" key="8">
    <source>
        <dbReference type="EMBL" id="TWW66717.1"/>
    </source>
</evidence>
<dbReference type="InterPro" id="IPR019819">
    <property type="entry name" value="Carboxylesterase_B_CS"/>
</dbReference>
<feature type="signal peptide" evidence="5">
    <location>
        <begin position="1"/>
        <end position="19"/>
    </location>
</feature>
<evidence type="ECO:0000259" key="6">
    <source>
        <dbReference type="Pfam" id="PF00135"/>
    </source>
</evidence>
<dbReference type="GO" id="GO:0016787">
    <property type="term" value="F:hydrolase activity"/>
    <property type="evidence" value="ECO:0007669"/>
    <property type="project" value="UniProtKB-KW"/>
</dbReference>
<dbReference type="Gene3D" id="3.40.50.1820">
    <property type="entry name" value="alpha/beta hydrolase"/>
    <property type="match status" value="3"/>
</dbReference>
<dbReference type="PROSITE" id="PS00122">
    <property type="entry name" value="CARBOXYLESTERASE_B_1"/>
    <property type="match status" value="1"/>
</dbReference>
<dbReference type="InterPro" id="IPR019826">
    <property type="entry name" value="Carboxylesterase_B_AS"/>
</dbReference>
<proteinExistence type="inferred from homology"/>
<dbReference type="PROSITE" id="PS00941">
    <property type="entry name" value="CARBOXYLESTERASE_B_2"/>
    <property type="match status" value="1"/>
</dbReference>
<evidence type="ECO:0000256" key="1">
    <source>
        <dbReference type="ARBA" id="ARBA00005964"/>
    </source>
</evidence>
<feature type="domain" description="Transcription factor IIIC subunit 5 HTH" evidence="7">
    <location>
        <begin position="622"/>
        <end position="659"/>
    </location>
</feature>
<accession>A0A5C6NLZ7</accession>
<protein>
    <submittedName>
        <fullName evidence="8">Bile salt-activated lipase</fullName>
    </submittedName>
</protein>
<gene>
    <name evidence="8" type="ORF">D4764_20G0007490</name>
</gene>
<comment type="caution">
    <text evidence="8">The sequence shown here is derived from an EMBL/GenBank/DDBJ whole genome shotgun (WGS) entry which is preliminary data.</text>
</comment>
<keyword evidence="3" id="KW-0378">Hydrolase</keyword>
<dbReference type="AlphaFoldDB" id="A0A5C6NLZ7"/>
<feature type="chain" id="PRO_5022964965" evidence="5">
    <location>
        <begin position="20"/>
        <end position="797"/>
    </location>
</feature>
<evidence type="ECO:0000256" key="3">
    <source>
        <dbReference type="ARBA" id="ARBA00022801"/>
    </source>
</evidence>
<dbReference type="InterPro" id="IPR019136">
    <property type="entry name" value="TF_IIIC_su-5_HTH"/>
</dbReference>
<dbReference type="Proteomes" id="UP000324091">
    <property type="component" value="Chromosome 20"/>
</dbReference>
<evidence type="ECO:0000259" key="7">
    <source>
        <dbReference type="Pfam" id="PF09734"/>
    </source>
</evidence>
<dbReference type="Pfam" id="PF09734">
    <property type="entry name" value="Tau95"/>
    <property type="match status" value="1"/>
</dbReference>
<dbReference type="PANTHER" id="PTHR43903">
    <property type="entry name" value="NEUROLIGIN"/>
    <property type="match status" value="1"/>
</dbReference>
<feature type="region of interest" description="Disordered" evidence="4">
    <location>
        <begin position="746"/>
        <end position="797"/>
    </location>
</feature>
<dbReference type="InterPro" id="IPR051093">
    <property type="entry name" value="Neuroligin/BSAL"/>
</dbReference>
<feature type="domain" description="Carboxylesterase type B" evidence="6">
    <location>
        <begin position="482"/>
        <end position="567"/>
    </location>
</feature>
<dbReference type="SUPFAM" id="SSF53474">
    <property type="entry name" value="alpha/beta-Hydrolases"/>
    <property type="match status" value="2"/>
</dbReference>
<dbReference type="Pfam" id="PF00135">
    <property type="entry name" value="COesterase"/>
    <property type="match status" value="3"/>
</dbReference>
<keyword evidence="2 5" id="KW-0732">Signal</keyword>
<comment type="similarity">
    <text evidence="1">Belongs to the type-B carboxylesterase/lipase family.</text>
</comment>
<evidence type="ECO:0000313" key="9">
    <source>
        <dbReference type="Proteomes" id="UP000324091"/>
    </source>
</evidence>
<dbReference type="EMBL" id="RHFK02000013">
    <property type="protein sequence ID" value="TWW66717.1"/>
    <property type="molecule type" value="Genomic_DNA"/>
</dbReference>
<evidence type="ECO:0000256" key="4">
    <source>
        <dbReference type="SAM" id="MobiDB-lite"/>
    </source>
</evidence>
<name>A0A5C6NLZ7_9TELE</name>
<sequence>MAMFGIVVAVAVFLETVSATSLGVVYTEGGMVEGDNIRLGFRRHMDIFKGIPFADMPGRFEKPKRHPGWDGVLKAKEYRNRCLQVNLPMTDTRGSEDCLYLNIWVPHGSSVSTGLPVMLWIYGGGFLAGGSMGANFLDNYLYSGQEIAERGEVIVVTVGYRVGTLGFLSTGDSSLSGNYGLWDQQAAIAWVHRNIRSFGGDPDNITLFGESAGGASVSFQTLTPHNKGTIRRAISQSGVALCPWAVNRNPRRFAEEVALKVHCPTDEKMAACLKMTDPKLLTLAGSLKMSSSPDNPLVSNLVLSPVIDGDFLPDEPYNLFDNAADIDYIAGVNDMDGHLFTAFDIPSINSQLVDTPVTKRTYSYMFSEPNRLGGITKPYPSWMGADHADDLQYVFGKPFTTPLGYWPRHRDVSGYMIAYWTNFAKTGFRATATMLSVIKKAGLVYKSTWEVFVAFCAAMEKQKSLLVLALFVTTASAASLGLVQTEGGRVQGQNIPLDVFRSVDVFKGIPFAAKPGLFEKPKPHPGWDGILQATRFAEQCLQINDLQTTSLGSEDCLHLNIWVPQGKHGMADFQCLAMHSEGGKNTSLYDKIILRKVESRAFFEQDLPYFLPPAIFSRLDTPMFESRPIWSRNTVKANINIQPDKLKLLLPVVAYYMESSYIFREGMLPPHRQMFYQLCDLDVESIRQVVDQNTGEEQVCEERDGWCVPGTKDKLRDMISGMIKKVVRGQKPALLVHSQKRRRRGLLSLNHPEVGDKAKEDIQEEEDKEDEEEDEDDDFQLSEESENEMETEMLDYI</sequence>
<dbReference type="InterPro" id="IPR002018">
    <property type="entry name" value="CarbesteraseB"/>
</dbReference>
<feature type="domain" description="Carboxylesterase type B" evidence="6">
    <location>
        <begin position="358"/>
        <end position="431"/>
    </location>
</feature>
<feature type="domain" description="Carboxylesterase type B" evidence="6">
    <location>
        <begin position="24"/>
        <end position="348"/>
    </location>
</feature>
<organism evidence="8 9">
    <name type="scientific">Takifugu flavidus</name>
    <name type="common">sansaifugu</name>
    <dbReference type="NCBI Taxonomy" id="433684"/>
    <lineage>
        <taxon>Eukaryota</taxon>
        <taxon>Metazoa</taxon>
        <taxon>Chordata</taxon>
        <taxon>Craniata</taxon>
        <taxon>Vertebrata</taxon>
        <taxon>Euteleostomi</taxon>
        <taxon>Actinopterygii</taxon>
        <taxon>Neopterygii</taxon>
        <taxon>Teleostei</taxon>
        <taxon>Neoteleostei</taxon>
        <taxon>Acanthomorphata</taxon>
        <taxon>Eupercaria</taxon>
        <taxon>Tetraodontiformes</taxon>
        <taxon>Tetradontoidea</taxon>
        <taxon>Tetraodontidae</taxon>
        <taxon>Takifugu</taxon>
    </lineage>
</organism>